<dbReference type="InterPro" id="IPR050879">
    <property type="entry name" value="Acyltransferase_3"/>
</dbReference>
<dbReference type="InterPro" id="IPR002656">
    <property type="entry name" value="Acyl_transf_3_dom"/>
</dbReference>
<gene>
    <name evidence="3" type="ORF">C7H73_14985</name>
</gene>
<dbReference type="PANTHER" id="PTHR23028:SF131">
    <property type="entry name" value="BLR2367 PROTEIN"/>
    <property type="match status" value="1"/>
</dbReference>
<keyword evidence="3" id="KW-0012">Acyltransferase</keyword>
<dbReference type="EMBL" id="CP027792">
    <property type="protein sequence ID" value="AVP58844.1"/>
    <property type="molecule type" value="Genomic_DNA"/>
</dbReference>
<keyword evidence="3" id="KW-0808">Transferase</keyword>
<feature type="transmembrane region" description="Helical" evidence="1">
    <location>
        <begin position="53"/>
        <end position="72"/>
    </location>
</feature>
<feature type="transmembrane region" description="Helical" evidence="1">
    <location>
        <begin position="313"/>
        <end position="335"/>
    </location>
</feature>
<reference evidence="4" key="1">
    <citation type="submission" date="2018-03" db="EMBL/GenBank/DDBJ databases">
        <title>Genome sequencing of Melaminivora sp. strain SC2-7.</title>
        <authorList>
            <person name="Kim S.-J."/>
            <person name="Heo J."/>
            <person name="Ahn J.-H."/>
            <person name="Kwon S.-W."/>
        </authorList>
    </citation>
    <scope>NUCLEOTIDE SEQUENCE [LARGE SCALE GENOMIC DNA]</scope>
    <source>
        <strain evidence="4">SC2-7</strain>
    </source>
</reference>
<evidence type="ECO:0000313" key="3">
    <source>
        <dbReference type="EMBL" id="AVP58844.1"/>
    </source>
</evidence>
<accession>A0A2P1NP55</accession>
<organism evidence="3 4">
    <name type="scientific">Pulveribacter suum</name>
    <dbReference type="NCBI Taxonomy" id="2116657"/>
    <lineage>
        <taxon>Bacteria</taxon>
        <taxon>Pseudomonadati</taxon>
        <taxon>Pseudomonadota</taxon>
        <taxon>Betaproteobacteria</taxon>
        <taxon>Burkholderiales</taxon>
        <taxon>Comamonadaceae</taxon>
        <taxon>Pulveribacter</taxon>
    </lineage>
</organism>
<name>A0A2P1NP55_9BURK</name>
<feature type="transmembrane region" description="Helical" evidence="1">
    <location>
        <begin position="21"/>
        <end position="41"/>
    </location>
</feature>
<dbReference type="GO" id="GO:0016747">
    <property type="term" value="F:acyltransferase activity, transferring groups other than amino-acyl groups"/>
    <property type="evidence" value="ECO:0007669"/>
    <property type="project" value="InterPro"/>
</dbReference>
<keyword evidence="1" id="KW-0472">Membrane</keyword>
<evidence type="ECO:0000313" key="4">
    <source>
        <dbReference type="Proteomes" id="UP000241829"/>
    </source>
</evidence>
<feature type="transmembrane region" description="Helical" evidence="1">
    <location>
        <begin position="92"/>
        <end position="111"/>
    </location>
</feature>
<feature type="transmembrane region" description="Helical" evidence="1">
    <location>
        <begin position="158"/>
        <end position="180"/>
    </location>
</feature>
<proteinExistence type="predicted"/>
<dbReference type="OrthoDB" id="9767863at2"/>
<dbReference type="GO" id="GO:0000271">
    <property type="term" value="P:polysaccharide biosynthetic process"/>
    <property type="evidence" value="ECO:0007669"/>
    <property type="project" value="TreeGrafter"/>
</dbReference>
<dbReference type="PANTHER" id="PTHR23028">
    <property type="entry name" value="ACETYLTRANSFERASE"/>
    <property type="match status" value="1"/>
</dbReference>
<keyword evidence="4" id="KW-1185">Reference proteome</keyword>
<evidence type="ECO:0000256" key="1">
    <source>
        <dbReference type="SAM" id="Phobius"/>
    </source>
</evidence>
<keyword evidence="1" id="KW-0812">Transmembrane</keyword>
<keyword evidence="1" id="KW-1133">Transmembrane helix</keyword>
<dbReference type="Proteomes" id="UP000241829">
    <property type="component" value="Chromosome"/>
</dbReference>
<feature type="domain" description="Acyltransferase 3" evidence="2">
    <location>
        <begin position="21"/>
        <end position="327"/>
    </location>
</feature>
<dbReference type="KEGG" id="melm:C7H73_14985"/>
<sequence length="362" mass="39656">MSRAGLARAAPAAGAAAQQNAFNLLRIVAALAVIFSHHFPITGTEPPSWLHSNMVGGVAVMTFFTISGYLVMLSWQREPHLRVFAGKRLLRLWPGMLVAVLADMLLFGPVFTSLPLRDFLTHPDSLEHWRNLLLVKAYVNMPGVFAGNPLAGLMNGPLWTIPMELLCYGALAAAGVAGILRSRPMATAVGLTYIGFFLVWRNADLTGTMRHWFEYPAYFVYGSLIALYRDAFIAHARRLLALLAPVAAILFFALQLEHTAGLLLLPPVLIHAGLQRGRLFERLHRLGDPSYGIYLLGCPIQQAVQATWPQLGFAPGMLLAMGLATLAGYASWHVVEGPALRLKRFLSQPPHRDAVELQRPGA</sequence>
<evidence type="ECO:0000259" key="2">
    <source>
        <dbReference type="Pfam" id="PF01757"/>
    </source>
</evidence>
<dbReference type="AlphaFoldDB" id="A0A2P1NP55"/>
<protein>
    <submittedName>
        <fullName evidence="3">Acyltransferase</fullName>
    </submittedName>
</protein>
<dbReference type="GO" id="GO:0016020">
    <property type="term" value="C:membrane"/>
    <property type="evidence" value="ECO:0007669"/>
    <property type="project" value="TreeGrafter"/>
</dbReference>
<feature type="transmembrane region" description="Helical" evidence="1">
    <location>
        <begin position="239"/>
        <end position="256"/>
    </location>
</feature>
<dbReference type="Pfam" id="PF01757">
    <property type="entry name" value="Acyl_transf_3"/>
    <property type="match status" value="1"/>
</dbReference>